<dbReference type="InterPro" id="IPR018200">
    <property type="entry name" value="USP_CS"/>
</dbReference>
<evidence type="ECO:0000256" key="5">
    <source>
        <dbReference type="ARBA" id="ARBA00022786"/>
    </source>
</evidence>
<evidence type="ECO:0000256" key="7">
    <source>
        <dbReference type="ARBA" id="ARBA00022807"/>
    </source>
</evidence>
<feature type="region of interest" description="Disordered" evidence="8">
    <location>
        <begin position="1"/>
        <end position="224"/>
    </location>
</feature>
<sequence>MSISFGKAGDIGVKRKLSPVKSPPQTSSDTRIPISCRPIPSVEASAAALSPDTPRQLPVLPPHLRPPYGRSPTPEKSRTGSSSPSGAYADLTIESDGSGNVSGSEVGKGAGSLARLGLDSQQPFSRAASPAKRSASAMNIQDGDDGDIKGDLKNATSSTGTEDVSRSAKTSSKNEGSEQRRGASVDMTDDDTTIASSETPLQTRSTSTVASSVDAAPAPDLPPIEEQITKVRTLATATSWMKEGARGYIVANRWLTRVLARGPDSAAAGKVPKEATEGPIGPVDNSSIWLDTDGGFKYEDEKGQGFVFLKPGLLMSDDFEILPQEAWDLIVRWYGQAEGSPTITRYCHNTSTNEFQENLQFELTPPVFTILKLPDTSEGMQSKDLKERDAVPVKILASRSEVYQTFLKRAKNAAGIDLKHKVRVWRIMGGLGEQSQMGQDGMLTPAQSRSNSPVPGSIPSVNPGGKLVLDVNTFAQLQLGSQRELLEAKDETSNPNYNGKSSISLNGLGQSEVIVLEEQIRGPAGGEWVSDATTAKAQANGVAISVTKAGSTSVKDSLKPTAATTRSASPSSGGMMTRGRQNKTQRQRGTVGLGNLGNTCYMNSALQCVRSVEELTVYFLEEKYKAELNPGNPLAHGGDVAKSYAKLLHEIYDLKANSSFTPRNFKNVVGKYGPSFSGYQQQDSQEFLLFLLDGLQEDLNRIYKKPYIEKPDSTDEMVNDQVALREMADKCWDIYKKRNDSVITDLFAGMYKSTVVCPVCDKVSIIFDPFNNLTLQLPIQNIWSKDIQFFPLRAPPFKVQIDIDKNAPWSALCDYIAKKVQLDPKRLIIAEIWQHKLYKIFESKKSINEDNVTDADVIGCFELESTPTNWPAQKKQKKVYSAYGTDEDVIPEDDSPMADRMLVSVFNRKPKATNNRYSSSKEFFGVPSLMIVTRQEAKDYDAILKRCLSRAETLTDRDFLREEEVAASTEDSDTVILNADDSSDGRVHTESLESEDGMVDVSTRDDADQASSPTTGQPKFVRKPTAPMLKPGSFITPAARHLFEMKTFSTGSEMVPIGFQTFISDDDKKLLPLASRVSASPGGDMDVGRRSPHSSTKSAYQQRISRTADSPPTSDEDEEIPPAAPLIQANSPDDGSDSDGLPPVAQIYQQTVPSHSVFSSNRRNSKNKNTYSKKEKRRAKFSNSSRQSPSAEEPTAPDQMLLHLGECLVLDWTDEGYDALFGGLSLEDEETGPSRGHSTFEEMEIFDDPELAEKRKQRATRRKTGFSLGDCLDEFGKPEILSENDAWYCPRCKEHRRASKTFELWKAPDILVIHLKRFSAQGRFNNKLDVFVDYPLEGLDLSSRLATKAEDGKSPVYDLFAVDNHYGGLGGGHYTAYAKNFFDKRWYEYNDSFVSPKKDEAVVTSAGYLLFYRRQSSTVLGGPFFEQIWSDPPKSQSSSPANSRAPSPSAGEGRRLDDSSRNGSSSASHAAGVAHQAGGGGAQTAGQIARGMMTVRNDVDVDDLPPYETVEMKDIADNADTLEGMEVDEDEGIGMGMADSPHTRGIYDAPAAWSFNNLNNRDDDLGTHIVHQPPPNSDIGEGDDDSVRVGGGSTLSDGEDRMAAFADDEGTVDNGALRFDTPPPEAQRGMDPPWDMDYEDAPVKEVILSPPKEDDGDEEVKGVQSK</sequence>
<feature type="region of interest" description="Disordered" evidence="8">
    <location>
        <begin position="1430"/>
        <end position="1485"/>
    </location>
</feature>
<dbReference type="SMART" id="SM00695">
    <property type="entry name" value="DUSP"/>
    <property type="match status" value="1"/>
</dbReference>
<dbReference type="GO" id="GO:0006508">
    <property type="term" value="P:proteolysis"/>
    <property type="evidence" value="ECO:0007669"/>
    <property type="project" value="UniProtKB-KW"/>
</dbReference>
<keyword evidence="12" id="KW-1185">Reference proteome</keyword>
<accession>A0AA43QQI7</accession>
<dbReference type="EMBL" id="JAPUFD010000008">
    <property type="protein sequence ID" value="MDI1489008.1"/>
    <property type="molecule type" value="Genomic_DNA"/>
</dbReference>
<feature type="region of interest" description="Disordered" evidence="8">
    <location>
        <begin position="1076"/>
        <end position="1198"/>
    </location>
</feature>
<feature type="domain" description="USP" evidence="9">
    <location>
        <begin position="591"/>
        <end position="1415"/>
    </location>
</feature>
<keyword evidence="7" id="KW-0788">Thiol protease</keyword>
<evidence type="ECO:0000313" key="12">
    <source>
        <dbReference type="Proteomes" id="UP001161017"/>
    </source>
</evidence>
<dbReference type="InterPro" id="IPR035927">
    <property type="entry name" value="DUSP-like_sf"/>
</dbReference>
<reference evidence="11" key="1">
    <citation type="journal article" date="2023" name="Genome Biol. Evol.">
        <title>First Whole Genome Sequence and Flow Cytometry Genome Size Data for the Lichen-Forming Fungus Ramalina farinacea (Ascomycota).</title>
        <authorList>
            <person name="Llewellyn T."/>
            <person name="Mian S."/>
            <person name="Hill R."/>
            <person name="Leitch I.J."/>
            <person name="Gaya E."/>
        </authorList>
    </citation>
    <scope>NUCLEOTIDE SEQUENCE</scope>
    <source>
        <strain evidence="11">LIQ254RAFAR</strain>
    </source>
</reference>
<dbReference type="CDD" id="cd02674">
    <property type="entry name" value="Peptidase_C19R"/>
    <property type="match status" value="1"/>
</dbReference>
<dbReference type="EC" id="3.4.19.12" evidence="3"/>
<protein>
    <recommendedName>
        <fullName evidence="3">ubiquitinyl hydrolase 1</fullName>
        <ecNumber evidence="3">3.4.19.12</ecNumber>
    </recommendedName>
</protein>
<name>A0AA43QQI7_9LECA</name>
<evidence type="ECO:0000256" key="6">
    <source>
        <dbReference type="ARBA" id="ARBA00022801"/>
    </source>
</evidence>
<evidence type="ECO:0000256" key="2">
    <source>
        <dbReference type="ARBA" id="ARBA00009085"/>
    </source>
</evidence>
<dbReference type="Proteomes" id="UP001161017">
    <property type="component" value="Unassembled WGS sequence"/>
</dbReference>
<evidence type="ECO:0000256" key="4">
    <source>
        <dbReference type="ARBA" id="ARBA00022670"/>
    </source>
</evidence>
<feature type="compositionally biased region" description="Polar residues" evidence="8">
    <location>
        <begin position="1181"/>
        <end position="1190"/>
    </location>
</feature>
<dbReference type="SUPFAM" id="SSF54001">
    <property type="entry name" value="Cysteine proteinases"/>
    <property type="match status" value="1"/>
</dbReference>
<evidence type="ECO:0000259" key="9">
    <source>
        <dbReference type="PROSITE" id="PS50235"/>
    </source>
</evidence>
<comment type="caution">
    <text evidence="11">The sequence shown here is derived from an EMBL/GenBank/DDBJ whole genome shotgun (WGS) entry which is preliminary data.</text>
</comment>
<feature type="compositionally biased region" description="Polar residues" evidence="8">
    <location>
        <begin position="445"/>
        <end position="454"/>
    </location>
</feature>
<dbReference type="PROSITE" id="PS50235">
    <property type="entry name" value="USP_3"/>
    <property type="match status" value="1"/>
</dbReference>
<proteinExistence type="inferred from homology"/>
<comment type="catalytic activity">
    <reaction evidence="1">
        <text>Thiol-dependent hydrolysis of ester, thioester, amide, peptide and isopeptide bonds formed by the C-terminal Gly of ubiquitin (a 76-residue protein attached to proteins as an intracellular targeting signal).</text>
        <dbReference type="EC" id="3.4.19.12"/>
    </reaction>
</comment>
<feature type="region of interest" description="Disordered" evidence="8">
    <location>
        <begin position="435"/>
        <end position="462"/>
    </location>
</feature>
<feature type="compositionally biased region" description="Polar residues" evidence="8">
    <location>
        <begin position="1147"/>
        <end position="1158"/>
    </location>
</feature>
<feature type="compositionally biased region" description="Low complexity" evidence="8">
    <location>
        <begin position="1461"/>
        <end position="1476"/>
    </location>
</feature>
<keyword evidence="6" id="KW-0378">Hydrolase</keyword>
<dbReference type="InterPro" id="IPR050185">
    <property type="entry name" value="Ub_carboxyl-term_hydrolase"/>
</dbReference>
<dbReference type="Gene3D" id="3.30.2230.10">
    <property type="entry name" value="DUSP-like"/>
    <property type="match status" value="1"/>
</dbReference>
<feature type="region of interest" description="Disordered" evidence="8">
    <location>
        <begin position="970"/>
        <end position="1033"/>
    </location>
</feature>
<keyword evidence="4" id="KW-0645">Protease</keyword>
<dbReference type="InterPro" id="IPR038765">
    <property type="entry name" value="Papain-like_cys_pep_sf"/>
</dbReference>
<dbReference type="SUPFAM" id="SSF143791">
    <property type="entry name" value="DUSP-like"/>
    <property type="match status" value="1"/>
</dbReference>
<evidence type="ECO:0000256" key="3">
    <source>
        <dbReference type="ARBA" id="ARBA00012759"/>
    </source>
</evidence>
<feature type="compositionally biased region" description="Low complexity" evidence="8">
    <location>
        <begin position="125"/>
        <end position="137"/>
    </location>
</feature>
<feature type="region of interest" description="Disordered" evidence="8">
    <location>
        <begin position="553"/>
        <end position="589"/>
    </location>
</feature>
<feature type="region of interest" description="Disordered" evidence="8">
    <location>
        <begin position="1570"/>
        <end position="1643"/>
    </location>
</feature>
<dbReference type="InterPro" id="IPR006615">
    <property type="entry name" value="Pept_C19_DUSP"/>
</dbReference>
<dbReference type="GO" id="GO:0004843">
    <property type="term" value="F:cysteine-type deubiquitinase activity"/>
    <property type="evidence" value="ECO:0007669"/>
    <property type="project" value="UniProtKB-EC"/>
</dbReference>
<dbReference type="GO" id="GO:0016579">
    <property type="term" value="P:protein deubiquitination"/>
    <property type="evidence" value="ECO:0007669"/>
    <property type="project" value="InterPro"/>
</dbReference>
<feature type="compositionally biased region" description="Low complexity" evidence="8">
    <location>
        <begin position="1432"/>
        <end position="1450"/>
    </location>
</feature>
<dbReference type="PANTHER" id="PTHR21646:SF24">
    <property type="entry name" value="UBIQUITIN CARBOXYL-TERMINAL HYDROLASE"/>
    <property type="match status" value="1"/>
</dbReference>
<comment type="similarity">
    <text evidence="2">Belongs to the peptidase C19 family.</text>
</comment>
<feature type="region of interest" description="Disordered" evidence="8">
    <location>
        <begin position="265"/>
        <end position="286"/>
    </location>
</feature>
<dbReference type="PROSITE" id="PS00973">
    <property type="entry name" value="USP_2"/>
    <property type="match status" value="1"/>
</dbReference>
<dbReference type="PROSITE" id="PS00972">
    <property type="entry name" value="USP_1"/>
    <property type="match status" value="1"/>
</dbReference>
<feature type="domain" description="DUSP" evidence="10">
    <location>
        <begin position="222"/>
        <end position="348"/>
    </location>
</feature>
<feature type="compositionally biased region" description="Polar residues" evidence="8">
    <location>
        <begin position="1093"/>
        <end position="1113"/>
    </location>
</feature>
<dbReference type="Pfam" id="PF00443">
    <property type="entry name" value="UCH"/>
    <property type="match status" value="1"/>
</dbReference>
<organism evidence="11 12">
    <name type="scientific">Ramalina farinacea</name>
    <dbReference type="NCBI Taxonomy" id="258253"/>
    <lineage>
        <taxon>Eukaryota</taxon>
        <taxon>Fungi</taxon>
        <taxon>Dikarya</taxon>
        <taxon>Ascomycota</taxon>
        <taxon>Pezizomycotina</taxon>
        <taxon>Lecanoromycetes</taxon>
        <taxon>OSLEUM clade</taxon>
        <taxon>Lecanoromycetidae</taxon>
        <taxon>Lecanorales</taxon>
        <taxon>Lecanorineae</taxon>
        <taxon>Ramalinaceae</taxon>
        <taxon>Ramalina</taxon>
    </lineage>
</organism>
<evidence type="ECO:0000256" key="1">
    <source>
        <dbReference type="ARBA" id="ARBA00000707"/>
    </source>
</evidence>
<dbReference type="PANTHER" id="PTHR21646">
    <property type="entry name" value="UBIQUITIN CARBOXYL-TERMINAL HYDROLASE"/>
    <property type="match status" value="1"/>
</dbReference>
<feature type="compositionally biased region" description="Low complexity" evidence="8">
    <location>
        <begin position="205"/>
        <end position="218"/>
    </location>
</feature>
<dbReference type="Pfam" id="PF06337">
    <property type="entry name" value="DUSP"/>
    <property type="match status" value="1"/>
</dbReference>
<evidence type="ECO:0000259" key="10">
    <source>
        <dbReference type="PROSITE" id="PS51283"/>
    </source>
</evidence>
<feature type="compositionally biased region" description="Polar residues" evidence="8">
    <location>
        <begin position="154"/>
        <end position="174"/>
    </location>
</feature>
<dbReference type="PROSITE" id="PS51283">
    <property type="entry name" value="DUSP"/>
    <property type="match status" value="1"/>
</dbReference>
<dbReference type="InterPro" id="IPR001394">
    <property type="entry name" value="Peptidase_C19_UCH"/>
</dbReference>
<feature type="compositionally biased region" description="Polar residues" evidence="8">
    <location>
        <begin position="193"/>
        <end position="204"/>
    </location>
</feature>
<evidence type="ECO:0000256" key="8">
    <source>
        <dbReference type="SAM" id="MobiDB-lite"/>
    </source>
</evidence>
<keyword evidence="5" id="KW-0833">Ubl conjugation pathway</keyword>
<dbReference type="CDD" id="cd02257">
    <property type="entry name" value="Peptidase_C19"/>
    <property type="match status" value="1"/>
</dbReference>
<evidence type="ECO:0000313" key="11">
    <source>
        <dbReference type="EMBL" id="MDI1489008.1"/>
    </source>
</evidence>
<gene>
    <name evidence="11" type="ORF">OHK93_008285</name>
</gene>
<feature type="compositionally biased region" description="Low complexity" evidence="8">
    <location>
        <begin position="560"/>
        <end position="572"/>
    </location>
</feature>
<dbReference type="Gene3D" id="3.90.70.10">
    <property type="entry name" value="Cysteine proteinases"/>
    <property type="match status" value="2"/>
</dbReference>
<dbReference type="InterPro" id="IPR028889">
    <property type="entry name" value="USP"/>
</dbReference>
<feature type="compositionally biased region" description="Low complexity" evidence="8">
    <location>
        <begin position="1159"/>
        <end position="1170"/>
    </location>
</feature>